<sequence length="333" mass="36490">MVLACCCASVVPFHAAPGAPSGSGMRCARGVAAAHSIFAAATTTAVAAPSSAWQLDFYSRPVQGADGKKLWELLVTDETGAFKHVEAVPSNCVNSRELRSRVQRLIDEAEVRPSSIRFFRAQMKNMISIALNELPDVQCKPSRVTYALYDWIEERERTVYPSMPGYRKPRPDPAGLKLPVKLPEQLRGEQYAVATLPYAEFIPGGSITEDNIGFGALCPLPAMELEPDNMVAGVVIFSRRSKAIAAWLTGLDLAFVSAVLESRELHIEVGLDTQYLLARMRTPIQTAEAETFEERKRATGGLHFLSIQSGPEAEQPDGFWLLRDIEAANRARA</sequence>
<accession>A0A0M0JZV8</accession>
<evidence type="ECO:0000259" key="2">
    <source>
        <dbReference type="Pfam" id="PF20429"/>
    </source>
</evidence>
<dbReference type="PANTHER" id="PTHR34556:SF2">
    <property type="entry name" value="PROTEIN TAB2 HOMOLOG, CHLOROPLASTIC"/>
    <property type="match status" value="1"/>
</dbReference>
<dbReference type="EMBL" id="JWZX01001853">
    <property type="protein sequence ID" value="KOO32085.1"/>
    <property type="molecule type" value="Genomic_DNA"/>
</dbReference>
<keyword evidence="4" id="KW-1185">Reference proteome</keyword>
<dbReference type="Pfam" id="PF06485">
    <property type="entry name" value="Tab2-like_N"/>
    <property type="match status" value="1"/>
</dbReference>
<dbReference type="InterPro" id="IPR009472">
    <property type="entry name" value="Tab2-like"/>
</dbReference>
<comment type="caution">
    <text evidence="3">The sequence shown here is derived from an EMBL/GenBank/DDBJ whole genome shotgun (WGS) entry which is preliminary data.</text>
</comment>
<gene>
    <name evidence="3" type="ORF">Ctob_010071</name>
</gene>
<evidence type="ECO:0000313" key="4">
    <source>
        <dbReference type="Proteomes" id="UP000037460"/>
    </source>
</evidence>
<organism evidence="3 4">
    <name type="scientific">Chrysochromulina tobinii</name>
    <dbReference type="NCBI Taxonomy" id="1460289"/>
    <lineage>
        <taxon>Eukaryota</taxon>
        <taxon>Haptista</taxon>
        <taxon>Haptophyta</taxon>
        <taxon>Prymnesiophyceae</taxon>
        <taxon>Prymnesiales</taxon>
        <taxon>Chrysochromulinaceae</taxon>
        <taxon>Chrysochromulina</taxon>
    </lineage>
</organism>
<evidence type="ECO:0000259" key="1">
    <source>
        <dbReference type="Pfam" id="PF06485"/>
    </source>
</evidence>
<reference evidence="4" key="1">
    <citation type="journal article" date="2015" name="PLoS Genet.">
        <title>Genome Sequence and Transcriptome Analyses of Chrysochromulina tobin: Metabolic Tools for Enhanced Algal Fitness in the Prominent Order Prymnesiales (Haptophyceae).</title>
        <authorList>
            <person name="Hovde B.T."/>
            <person name="Deodato C.R."/>
            <person name="Hunsperger H.M."/>
            <person name="Ryken S.A."/>
            <person name="Yost W."/>
            <person name="Jha R.K."/>
            <person name="Patterson J."/>
            <person name="Monnat R.J. Jr."/>
            <person name="Barlow S.B."/>
            <person name="Starkenburg S.R."/>
            <person name="Cattolico R.A."/>
        </authorList>
    </citation>
    <scope>NUCLEOTIDE SEQUENCE</scope>
    <source>
        <strain evidence="4">CCMP291</strain>
    </source>
</reference>
<dbReference type="Pfam" id="PF20429">
    <property type="entry name" value="Tab2-like_C"/>
    <property type="match status" value="1"/>
</dbReference>
<proteinExistence type="predicted"/>
<name>A0A0M0JZV8_9EUKA</name>
<dbReference type="InterPro" id="IPR046760">
    <property type="entry name" value="Tab2-like_N"/>
</dbReference>
<dbReference type="InterPro" id="IPR046761">
    <property type="entry name" value="Tab2-like_C"/>
</dbReference>
<evidence type="ECO:0000313" key="3">
    <source>
        <dbReference type="EMBL" id="KOO32085.1"/>
    </source>
</evidence>
<protein>
    <submittedName>
        <fullName evidence="3">Psab translation factor</fullName>
    </submittedName>
</protein>
<dbReference type="AlphaFoldDB" id="A0A0M0JZV8"/>
<feature type="domain" description="RNA-binding protein Tab2/Atab2 C-terminal" evidence="2">
    <location>
        <begin position="177"/>
        <end position="323"/>
    </location>
</feature>
<dbReference type="OrthoDB" id="3833at2759"/>
<dbReference type="PANTHER" id="PTHR34556">
    <property type="match status" value="1"/>
</dbReference>
<dbReference type="Proteomes" id="UP000037460">
    <property type="component" value="Unassembled WGS sequence"/>
</dbReference>
<feature type="domain" description="RNA-binding protein Tab2-like N-terminal" evidence="1">
    <location>
        <begin position="53"/>
        <end position="155"/>
    </location>
</feature>
<dbReference type="GO" id="GO:0003723">
    <property type="term" value="F:RNA binding"/>
    <property type="evidence" value="ECO:0007669"/>
    <property type="project" value="InterPro"/>
</dbReference>